<dbReference type="SUPFAM" id="SSF48179">
    <property type="entry name" value="6-phosphogluconate dehydrogenase C-terminal domain-like"/>
    <property type="match status" value="1"/>
</dbReference>
<dbReference type="InterPro" id="IPR008927">
    <property type="entry name" value="6-PGluconate_DH-like_C_sf"/>
</dbReference>
<dbReference type="Pfam" id="PF00725">
    <property type="entry name" value="3HCDH"/>
    <property type="match status" value="1"/>
</dbReference>
<dbReference type="PATRIC" id="fig|1268837.3.peg.1737"/>
<dbReference type="GO" id="GO:0006631">
    <property type="term" value="P:fatty acid metabolic process"/>
    <property type="evidence" value="ECO:0007669"/>
    <property type="project" value="InterPro"/>
</dbReference>
<dbReference type="GO" id="GO:0016616">
    <property type="term" value="F:oxidoreductase activity, acting on the CH-OH group of donors, NAD or NADP as acceptor"/>
    <property type="evidence" value="ECO:0007669"/>
    <property type="project" value="InterPro"/>
</dbReference>
<feature type="domain" description="3-hydroxyacyl-CoA dehydrogenase C-terminal" evidence="1">
    <location>
        <begin position="40"/>
        <end position="128"/>
    </location>
</feature>
<dbReference type="AlphaFoldDB" id="A0A0F3RFL7"/>
<evidence type="ECO:0000259" key="1">
    <source>
        <dbReference type="Pfam" id="PF00725"/>
    </source>
</evidence>
<dbReference type="Gene3D" id="3.40.50.720">
    <property type="entry name" value="NAD(P)-binding Rossmann-like Domain"/>
    <property type="match status" value="1"/>
</dbReference>
<evidence type="ECO:0000313" key="2">
    <source>
        <dbReference type="EMBL" id="KJW03984.1"/>
    </source>
</evidence>
<keyword evidence="3" id="KW-1185">Reference proteome</keyword>
<protein>
    <submittedName>
        <fullName evidence="2">3-hydroxyacyl-CoA dehydrogenase, C-terminal domain protein</fullName>
    </submittedName>
</protein>
<dbReference type="PANTHER" id="PTHR48075:SF7">
    <property type="entry name" value="3-HYDROXYACYL-COA DEHYDROGENASE-RELATED"/>
    <property type="match status" value="1"/>
</dbReference>
<evidence type="ECO:0000313" key="3">
    <source>
        <dbReference type="Proteomes" id="UP000033736"/>
    </source>
</evidence>
<dbReference type="Proteomes" id="UP000033736">
    <property type="component" value="Unassembled WGS sequence"/>
</dbReference>
<reference evidence="2 3" key="1">
    <citation type="submission" date="2015-01" db="EMBL/GenBank/DDBJ databases">
        <title>Genome Sequencing of Rickettsiales /home/snadendla/prok_pipe/test/illegal_ec_num.txt.</title>
        <authorList>
            <person name="Daugherty S.C."/>
            <person name="Su Q."/>
            <person name="Abolude K."/>
            <person name="Beier-Sexton M."/>
            <person name="Carlyon J.A."/>
            <person name="Carter R."/>
            <person name="Day N.P."/>
            <person name="Dumler S.J."/>
            <person name="Dyachenko V."/>
            <person name="Godinez A."/>
            <person name="Kurtti T.J."/>
            <person name="Lichay M."/>
            <person name="Mullins K.E."/>
            <person name="Ott S."/>
            <person name="Pappas-Brown V."/>
            <person name="Paris D.H."/>
            <person name="Patel P."/>
            <person name="Richards A.L."/>
            <person name="Sadzewicz L."/>
            <person name="Sears K."/>
            <person name="Seidman D."/>
            <person name="Sengamalay N."/>
            <person name="Stenos J."/>
            <person name="Tallon L.J."/>
            <person name="Vincent G."/>
            <person name="Fraser C.M."/>
            <person name="Munderloh U."/>
            <person name="Dunning-Hotopp J.C."/>
        </authorList>
    </citation>
    <scope>NUCLEOTIDE SEQUENCE [LARGE SCALE GENOMIC DNA]</scope>
    <source>
        <strain evidence="2 3">T170-B</strain>
    </source>
</reference>
<proteinExistence type="predicted"/>
<comment type="caution">
    <text evidence="2">The sequence shown here is derived from an EMBL/GenBank/DDBJ whole genome shotgun (WGS) entry which is preliminary data.</text>
</comment>
<name>A0A0F3RFL7_9RICK</name>
<organism evidence="2 3">
    <name type="scientific">Rickettsia argasii T170-B</name>
    <dbReference type="NCBI Taxonomy" id="1268837"/>
    <lineage>
        <taxon>Bacteria</taxon>
        <taxon>Pseudomonadati</taxon>
        <taxon>Pseudomonadota</taxon>
        <taxon>Alphaproteobacteria</taxon>
        <taxon>Rickettsiales</taxon>
        <taxon>Rickettsiaceae</taxon>
        <taxon>Rickettsieae</taxon>
        <taxon>Rickettsia</taxon>
        <taxon>spotted fever group</taxon>
    </lineage>
</organism>
<gene>
    <name evidence="2" type="ORF">RAT170B_1511</name>
</gene>
<dbReference type="EMBL" id="LAOQ01000007">
    <property type="protein sequence ID" value="KJW03984.1"/>
    <property type="molecule type" value="Genomic_DNA"/>
</dbReference>
<dbReference type="InterPro" id="IPR006108">
    <property type="entry name" value="3HC_DH_C"/>
</dbReference>
<accession>A0A0F3RFL7</accession>
<dbReference type="Gene3D" id="1.10.1040.50">
    <property type="match status" value="1"/>
</dbReference>
<sequence length="133" mass="14684">MELLELIIDPTIKAEVIERVSEFLTKTLGKIIVKCNDTPGFIANIVGCFLLELVACKAISQNLDVATIDKIFTTFLGLPSTGIFGLYDLIGYDVMKLISSSLLTSLPANDAYHKIYVKTPVLDKMIEEAVNWT</sequence>
<dbReference type="PANTHER" id="PTHR48075">
    <property type="entry name" value="3-HYDROXYACYL-COA DEHYDROGENASE FAMILY PROTEIN"/>
    <property type="match status" value="1"/>
</dbReference>